<dbReference type="EMBL" id="CAMXCT020000346">
    <property type="protein sequence ID" value="CAL1130846.1"/>
    <property type="molecule type" value="Genomic_DNA"/>
</dbReference>
<reference evidence="1" key="1">
    <citation type="submission" date="2022-10" db="EMBL/GenBank/DDBJ databases">
        <authorList>
            <person name="Chen Y."/>
            <person name="Dougan E. K."/>
            <person name="Chan C."/>
            <person name="Rhodes N."/>
            <person name="Thang M."/>
        </authorList>
    </citation>
    <scope>NUCLEOTIDE SEQUENCE</scope>
</reference>
<evidence type="ECO:0000313" key="3">
    <source>
        <dbReference type="Proteomes" id="UP001152797"/>
    </source>
</evidence>
<keyword evidence="3" id="KW-1185">Reference proteome</keyword>
<comment type="caution">
    <text evidence="1">The sequence shown here is derived from an EMBL/GenBank/DDBJ whole genome shotgun (WGS) entry which is preliminary data.</text>
</comment>
<dbReference type="OrthoDB" id="427614at2759"/>
<dbReference type="AlphaFoldDB" id="A0A9P1BT19"/>
<gene>
    <name evidence="1" type="ORF">C1SCF055_LOCUS5609</name>
</gene>
<dbReference type="EMBL" id="CAMXCT010000346">
    <property type="protein sequence ID" value="CAI3977471.1"/>
    <property type="molecule type" value="Genomic_DNA"/>
</dbReference>
<dbReference type="Proteomes" id="UP001152797">
    <property type="component" value="Unassembled WGS sequence"/>
</dbReference>
<name>A0A9P1BT19_9DINO</name>
<protein>
    <submittedName>
        <fullName evidence="1">Uncharacterized protein</fullName>
    </submittedName>
</protein>
<dbReference type="EMBL" id="CAMXCT030000346">
    <property type="protein sequence ID" value="CAL4764783.1"/>
    <property type="molecule type" value="Genomic_DNA"/>
</dbReference>
<evidence type="ECO:0000313" key="1">
    <source>
        <dbReference type="EMBL" id="CAI3977471.1"/>
    </source>
</evidence>
<proteinExistence type="predicted"/>
<sequence>MPAEGDLKDLSEFRMLLGAKLHGKFRGIVVCDATAGYGMAARPCIDKVAQQWLSDTFAEDVDVVSSLELAGLLEKRSIEDRHRLVLLLVQEPHAWVARAQLGGFFGVFLARQTRSGEDLVFVGASLRCSTFSSSGNWSGLFVGIPILTDFNPPTIGQTPSAMKTWCSASNRCRPGLEEASKLANWLRGPVECAGNVHSQGLMLGSQGPSYQGIYCRHVQAEPIGNLTASTVDRHDMT</sequence>
<evidence type="ECO:0000313" key="2">
    <source>
        <dbReference type="EMBL" id="CAL4764783.1"/>
    </source>
</evidence>
<accession>A0A9P1BT19</accession>
<reference evidence="2 3" key="2">
    <citation type="submission" date="2024-05" db="EMBL/GenBank/DDBJ databases">
        <authorList>
            <person name="Chen Y."/>
            <person name="Shah S."/>
            <person name="Dougan E. K."/>
            <person name="Thang M."/>
            <person name="Chan C."/>
        </authorList>
    </citation>
    <scope>NUCLEOTIDE SEQUENCE [LARGE SCALE GENOMIC DNA]</scope>
</reference>
<organism evidence="1">
    <name type="scientific">Cladocopium goreaui</name>
    <dbReference type="NCBI Taxonomy" id="2562237"/>
    <lineage>
        <taxon>Eukaryota</taxon>
        <taxon>Sar</taxon>
        <taxon>Alveolata</taxon>
        <taxon>Dinophyceae</taxon>
        <taxon>Suessiales</taxon>
        <taxon>Symbiodiniaceae</taxon>
        <taxon>Cladocopium</taxon>
    </lineage>
</organism>